<dbReference type="InterPro" id="IPR035897">
    <property type="entry name" value="Toll_tir_struct_dom_sf"/>
</dbReference>
<dbReference type="InterPro" id="IPR000157">
    <property type="entry name" value="TIR_dom"/>
</dbReference>
<dbReference type="Pfam" id="PF13676">
    <property type="entry name" value="TIR_2"/>
    <property type="match status" value="1"/>
</dbReference>
<dbReference type="GeneID" id="41601976"/>
<protein>
    <recommendedName>
        <fullName evidence="1">TIR domain-containing protein</fullName>
    </recommendedName>
</protein>
<dbReference type="Proteomes" id="UP000066529">
    <property type="component" value="Chromosome"/>
</dbReference>
<reference evidence="2 3" key="1">
    <citation type="submission" date="2014-07" db="EMBL/GenBank/DDBJ databases">
        <title>Methanogenic archaea and the global carbon cycle.</title>
        <authorList>
            <person name="Henriksen J.R."/>
            <person name="Luke J."/>
            <person name="Reinhart S."/>
            <person name="Benedict M.N."/>
            <person name="Youngblut N.D."/>
            <person name="Metcalf M.E."/>
            <person name="Whitaker R.J."/>
            <person name="Metcalf W.W."/>
        </authorList>
    </citation>
    <scope>NUCLEOTIDE SEQUENCE [LARGE SCALE GENOMIC DNA]</scope>
    <source>
        <strain evidence="3">ATCC 43570 / DSM 1825 / OCM 12 / VKM B-1830 / TM-1</strain>
    </source>
</reference>
<dbReference type="EMBL" id="CP009501">
    <property type="protein sequence ID" value="AKB11809.1"/>
    <property type="molecule type" value="Genomic_DNA"/>
</dbReference>
<accession>A0A0E3H864</accession>
<evidence type="ECO:0000313" key="3">
    <source>
        <dbReference type="Proteomes" id="UP000066529"/>
    </source>
</evidence>
<dbReference type="Gene3D" id="3.40.50.10140">
    <property type="entry name" value="Toll/interleukin-1 receptor homology (TIR) domain"/>
    <property type="match status" value="1"/>
</dbReference>
<evidence type="ECO:0000259" key="1">
    <source>
        <dbReference type="Pfam" id="PF13676"/>
    </source>
</evidence>
<name>A0A0E3H864_METTT</name>
<feature type="domain" description="TIR" evidence="1">
    <location>
        <begin position="5"/>
        <end position="121"/>
    </location>
</feature>
<dbReference type="AlphaFoldDB" id="A0A0E3H864"/>
<organism evidence="2 3">
    <name type="scientific">Methanosarcina thermophila (strain ATCC 43570 / DSM 1825 / OCM 12 / VKM B-1830 / TM-1)</name>
    <dbReference type="NCBI Taxonomy" id="523844"/>
    <lineage>
        <taxon>Archaea</taxon>
        <taxon>Methanobacteriati</taxon>
        <taxon>Methanobacteriota</taxon>
        <taxon>Stenosarchaea group</taxon>
        <taxon>Methanomicrobia</taxon>
        <taxon>Methanosarcinales</taxon>
        <taxon>Methanosarcinaceae</taxon>
        <taxon>Methanosarcina</taxon>
    </lineage>
</organism>
<gene>
    <name evidence="2" type="ORF">MSTHT_0051</name>
</gene>
<dbReference type="RefSeq" id="WP_048166083.1">
    <property type="nucleotide sequence ID" value="NZ_CP009501.1"/>
</dbReference>
<dbReference type="HOGENOM" id="CLU_1451407_0_0_2"/>
<dbReference type="PATRIC" id="fig|523844.20.peg.70"/>
<proteinExistence type="predicted"/>
<dbReference type="KEGG" id="mthr:MSTHT_0051"/>
<dbReference type="SUPFAM" id="SSF52200">
    <property type="entry name" value="Toll/Interleukin receptor TIR domain"/>
    <property type="match status" value="1"/>
</dbReference>
<dbReference type="GO" id="GO:0007165">
    <property type="term" value="P:signal transduction"/>
    <property type="evidence" value="ECO:0007669"/>
    <property type="project" value="InterPro"/>
</dbReference>
<dbReference type="OrthoDB" id="240616at2157"/>
<evidence type="ECO:0000313" key="2">
    <source>
        <dbReference type="EMBL" id="AKB11809.1"/>
    </source>
</evidence>
<sequence>MISKVYIAHCEQDEPLARELVRALWAVELESFSFLYRKARILSPGERIRFGIRQSDCFIPILTKEGAGSQEVNQEIGFAVGVDQLIIPLVETGVELPVLIRHLQPIVFSPEAYEDALGKLIQNLRELTRLDWLKIKCPYCGEEMTQYISPQEEVERALLAGTHLETKCSYCQKNIHLDPRTFRPVL</sequence>